<feature type="domain" description="Solute-binding protein family 3/N-terminal" evidence="3">
    <location>
        <begin position="47"/>
        <end position="275"/>
    </location>
</feature>
<name>A0ABU5NXU1_9GAMM</name>
<dbReference type="EMBL" id="JAYDCJ010000003">
    <property type="protein sequence ID" value="MEA1080594.1"/>
    <property type="molecule type" value="Genomic_DNA"/>
</dbReference>
<dbReference type="PANTHER" id="PTHR35936:SF25">
    <property type="entry name" value="ABC TRANSPORTER SUBSTRATE-BINDING PROTEIN"/>
    <property type="match status" value="1"/>
</dbReference>
<dbReference type="Pfam" id="PF00497">
    <property type="entry name" value="SBP_bac_3"/>
    <property type="match status" value="1"/>
</dbReference>
<dbReference type="SUPFAM" id="SSF53850">
    <property type="entry name" value="Periplasmic binding protein-like II"/>
    <property type="match status" value="1"/>
</dbReference>
<evidence type="ECO:0000259" key="3">
    <source>
        <dbReference type="SMART" id="SM00062"/>
    </source>
</evidence>
<reference evidence="4 5" key="1">
    <citation type="submission" date="2023-12" db="EMBL/GenBank/DDBJ databases">
        <title>Marinobacter qingdaonensis sp. nov., isolated from the intertidal sediment of Qingdao, PR China.</title>
        <authorList>
            <person name="Li Y."/>
        </authorList>
    </citation>
    <scope>NUCLEOTIDE SEQUENCE [LARGE SCALE GENOMIC DNA]</scope>
    <source>
        <strain evidence="4 5">ASW11-75</strain>
    </source>
</reference>
<dbReference type="PANTHER" id="PTHR35936">
    <property type="entry name" value="MEMBRANE-BOUND LYTIC MUREIN TRANSGLYCOSYLASE F"/>
    <property type="match status" value="1"/>
</dbReference>
<evidence type="ECO:0000256" key="2">
    <source>
        <dbReference type="ARBA" id="ARBA00022729"/>
    </source>
</evidence>
<evidence type="ECO:0000256" key="1">
    <source>
        <dbReference type="ARBA" id="ARBA00010333"/>
    </source>
</evidence>
<dbReference type="RefSeq" id="WP_322855088.1">
    <property type="nucleotide sequence ID" value="NZ_JAYDCJ010000003.1"/>
</dbReference>
<keyword evidence="2" id="KW-0732">Signal</keyword>
<organism evidence="4 5">
    <name type="scientific">Marinobacter qingdaonensis</name>
    <dbReference type="NCBI Taxonomy" id="3108486"/>
    <lineage>
        <taxon>Bacteria</taxon>
        <taxon>Pseudomonadati</taxon>
        <taxon>Pseudomonadota</taxon>
        <taxon>Gammaproteobacteria</taxon>
        <taxon>Pseudomonadales</taxon>
        <taxon>Marinobacteraceae</taxon>
        <taxon>Marinobacter</taxon>
    </lineage>
</organism>
<keyword evidence="5" id="KW-1185">Reference proteome</keyword>
<dbReference type="Gene3D" id="3.40.190.10">
    <property type="entry name" value="Periplasmic binding protein-like II"/>
    <property type="match status" value="2"/>
</dbReference>
<dbReference type="InterPro" id="IPR001638">
    <property type="entry name" value="Solute-binding_3/MltF_N"/>
</dbReference>
<sequence>MLRPLLLAGLVALAACSPPDDTTPTTSTTVAEPAVLAAGPAPGQRRVVTLAADPWCPHNCDANSDRQGYMVEIAREAFALAQLEVEYTNMSWARALQQADAGQIDAVVGAFTGDAPDFVFPDEAIGHARIGLFSHADSDWRYRGIASLDEHKLVAINGYSYSPELDAYIDDHQDDPGRVWILSGPSPLDRAIELLEQRRSDVLAEDLEVMRWTLDQLDKQEALRQVGQLERLPVYVAFSPANPHSDDLAALLSEGIRKLRRSGRLAAILDRYGMSWSD</sequence>
<comment type="similarity">
    <text evidence="1">Belongs to the bacterial solute-binding protein 3 family.</text>
</comment>
<protein>
    <submittedName>
        <fullName evidence="4">Transporter substrate-binding domain-containing protein</fullName>
    </submittedName>
</protein>
<dbReference type="PROSITE" id="PS51257">
    <property type="entry name" value="PROKAR_LIPOPROTEIN"/>
    <property type="match status" value="1"/>
</dbReference>
<gene>
    <name evidence="4" type="ORF">U5822_07925</name>
</gene>
<evidence type="ECO:0000313" key="4">
    <source>
        <dbReference type="EMBL" id="MEA1080594.1"/>
    </source>
</evidence>
<dbReference type="SMART" id="SM00062">
    <property type="entry name" value="PBPb"/>
    <property type="match status" value="1"/>
</dbReference>
<accession>A0ABU5NXU1</accession>
<comment type="caution">
    <text evidence="4">The sequence shown here is derived from an EMBL/GenBank/DDBJ whole genome shotgun (WGS) entry which is preliminary data.</text>
</comment>
<dbReference type="Proteomes" id="UP001305746">
    <property type="component" value="Unassembled WGS sequence"/>
</dbReference>
<proteinExistence type="inferred from homology"/>
<evidence type="ECO:0000313" key="5">
    <source>
        <dbReference type="Proteomes" id="UP001305746"/>
    </source>
</evidence>